<protein>
    <submittedName>
        <fullName evidence="1">Uncharacterized protein</fullName>
    </submittedName>
</protein>
<proteinExistence type="predicted"/>
<accession>A0ACB6RGX8</accession>
<dbReference type="EMBL" id="MU006763">
    <property type="protein sequence ID" value="KAF2621108.1"/>
    <property type="molecule type" value="Genomic_DNA"/>
</dbReference>
<name>A0ACB6RGX8_9PLEO</name>
<feature type="non-terminal residue" evidence="1">
    <location>
        <position position="1"/>
    </location>
</feature>
<gene>
    <name evidence="1" type="ORF">BU25DRAFT_300568</name>
</gene>
<organism evidence="1 2">
    <name type="scientific">Macroventuria anomochaeta</name>
    <dbReference type="NCBI Taxonomy" id="301207"/>
    <lineage>
        <taxon>Eukaryota</taxon>
        <taxon>Fungi</taxon>
        <taxon>Dikarya</taxon>
        <taxon>Ascomycota</taxon>
        <taxon>Pezizomycotina</taxon>
        <taxon>Dothideomycetes</taxon>
        <taxon>Pleosporomycetidae</taxon>
        <taxon>Pleosporales</taxon>
        <taxon>Pleosporineae</taxon>
        <taxon>Didymellaceae</taxon>
        <taxon>Macroventuria</taxon>
    </lineage>
</organism>
<feature type="non-terminal residue" evidence="1">
    <location>
        <position position="161"/>
    </location>
</feature>
<comment type="caution">
    <text evidence="1">The sequence shown here is derived from an EMBL/GenBank/DDBJ whole genome shotgun (WGS) entry which is preliminary data.</text>
</comment>
<sequence>GIILGPSIMGRIPHFTNTIFPKESMACFTLAAHIGFILPILVGFKLDLHFSVRNWRTAISVASLDMAILFGLGYALAYGLYNQFHNEPNIVNINLATFGLFVAIAIAIFAFPVSCRILASLNLLNSDVGVITLISNIVNDVIGWVLLALCVTLMNSGNGVT</sequence>
<evidence type="ECO:0000313" key="1">
    <source>
        <dbReference type="EMBL" id="KAF2621108.1"/>
    </source>
</evidence>
<evidence type="ECO:0000313" key="2">
    <source>
        <dbReference type="Proteomes" id="UP000799754"/>
    </source>
</evidence>
<keyword evidence="2" id="KW-1185">Reference proteome</keyword>
<reference evidence="1" key="1">
    <citation type="journal article" date="2020" name="Stud. Mycol.">
        <title>101 Dothideomycetes genomes: a test case for predicting lifestyles and emergence of pathogens.</title>
        <authorList>
            <person name="Haridas S."/>
            <person name="Albert R."/>
            <person name="Binder M."/>
            <person name="Bloem J."/>
            <person name="Labutti K."/>
            <person name="Salamov A."/>
            <person name="Andreopoulos B."/>
            <person name="Baker S."/>
            <person name="Barry K."/>
            <person name="Bills G."/>
            <person name="Bluhm B."/>
            <person name="Cannon C."/>
            <person name="Castanera R."/>
            <person name="Culley D."/>
            <person name="Daum C."/>
            <person name="Ezra D."/>
            <person name="Gonzalez J."/>
            <person name="Henrissat B."/>
            <person name="Kuo A."/>
            <person name="Liang C."/>
            <person name="Lipzen A."/>
            <person name="Lutzoni F."/>
            <person name="Magnuson J."/>
            <person name="Mondo S."/>
            <person name="Nolan M."/>
            <person name="Ohm R."/>
            <person name="Pangilinan J."/>
            <person name="Park H.-J."/>
            <person name="Ramirez L."/>
            <person name="Alfaro M."/>
            <person name="Sun H."/>
            <person name="Tritt A."/>
            <person name="Yoshinaga Y."/>
            <person name="Zwiers L.-H."/>
            <person name="Turgeon B."/>
            <person name="Goodwin S."/>
            <person name="Spatafora J."/>
            <person name="Crous P."/>
            <person name="Grigoriev I."/>
        </authorList>
    </citation>
    <scope>NUCLEOTIDE SEQUENCE</scope>
    <source>
        <strain evidence="1">CBS 525.71</strain>
    </source>
</reference>
<dbReference type="Proteomes" id="UP000799754">
    <property type="component" value="Unassembled WGS sequence"/>
</dbReference>